<protein>
    <submittedName>
        <fullName evidence="7">Uncharacterized protein</fullName>
    </submittedName>
</protein>
<dbReference type="InterPro" id="IPR036028">
    <property type="entry name" value="SH3-like_dom_sf"/>
</dbReference>
<evidence type="ECO:0000313" key="8">
    <source>
        <dbReference type="Proteomes" id="UP001178507"/>
    </source>
</evidence>
<feature type="coiled-coil region" evidence="4">
    <location>
        <begin position="280"/>
        <end position="314"/>
    </location>
</feature>
<dbReference type="InterPro" id="IPR001452">
    <property type="entry name" value="SH3_domain"/>
</dbReference>
<keyword evidence="4" id="KW-0175">Coiled coil</keyword>
<dbReference type="PROSITE" id="PS50002">
    <property type="entry name" value="SH3"/>
    <property type="match status" value="1"/>
</dbReference>
<dbReference type="GO" id="GO:0043488">
    <property type="term" value="P:regulation of mRNA stability"/>
    <property type="evidence" value="ECO:0007669"/>
    <property type="project" value="TreeGrafter"/>
</dbReference>
<dbReference type="GO" id="GO:0003730">
    <property type="term" value="F:mRNA 3'-UTR binding"/>
    <property type="evidence" value="ECO:0007669"/>
    <property type="project" value="TreeGrafter"/>
</dbReference>
<evidence type="ECO:0000259" key="5">
    <source>
        <dbReference type="PROSITE" id="PS50002"/>
    </source>
</evidence>
<name>A0AA36HKH9_9DINO</name>
<dbReference type="AlphaFoldDB" id="A0AA36HKH9"/>
<feature type="domain" description="CSD" evidence="6">
    <location>
        <begin position="98"/>
        <end position="161"/>
    </location>
</feature>
<comment type="caution">
    <text evidence="7">The sequence shown here is derived from an EMBL/GenBank/DDBJ whole genome shotgun (WGS) entry which is preliminary data.</text>
</comment>
<dbReference type="PANTHER" id="PTHR12962">
    <property type="entry name" value="CALCIUM-REGULATED HEAT STABLE PROTEIN CRHSP-24-RELATED"/>
    <property type="match status" value="1"/>
</dbReference>
<dbReference type="Proteomes" id="UP001178507">
    <property type="component" value="Unassembled WGS sequence"/>
</dbReference>
<evidence type="ECO:0000256" key="3">
    <source>
        <dbReference type="PROSITE-ProRule" id="PRU00192"/>
    </source>
</evidence>
<dbReference type="SUPFAM" id="SSF50249">
    <property type="entry name" value="Nucleic acid-binding proteins"/>
    <property type="match status" value="2"/>
</dbReference>
<dbReference type="SUPFAM" id="SSF50044">
    <property type="entry name" value="SH3-domain"/>
    <property type="match status" value="1"/>
</dbReference>
<dbReference type="InterPro" id="IPR052069">
    <property type="entry name" value="Ca-reg_mRNA-binding_domain"/>
</dbReference>
<evidence type="ECO:0000256" key="1">
    <source>
        <dbReference type="ARBA" id="ARBA00022443"/>
    </source>
</evidence>
<evidence type="ECO:0000313" key="7">
    <source>
        <dbReference type="EMBL" id="CAJ1370865.1"/>
    </source>
</evidence>
<dbReference type="SMART" id="SM00357">
    <property type="entry name" value="CSP"/>
    <property type="match status" value="2"/>
</dbReference>
<keyword evidence="8" id="KW-1185">Reference proteome</keyword>
<dbReference type="PROSITE" id="PS51857">
    <property type="entry name" value="CSD_2"/>
    <property type="match status" value="1"/>
</dbReference>
<dbReference type="GO" id="GO:0005737">
    <property type="term" value="C:cytoplasm"/>
    <property type="evidence" value="ECO:0007669"/>
    <property type="project" value="TreeGrafter"/>
</dbReference>
<dbReference type="InterPro" id="IPR002059">
    <property type="entry name" value="CSP_DNA-bd"/>
</dbReference>
<dbReference type="Gene3D" id="2.40.50.140">
    <property type="entry name" value="Nucleic acid-binding proteins"/>
    <property type="match status" value="2"/>
</dbReference>
<dbReference type="CDD" id="cd00174">
    <property type="entry name" value="SH3"/>
    <property type="match status" value="1"/>
</dbReference>
<proteinExistence type="predicted"/>
<evidence type="ECO:0000256" key="4">
    <source>
        <dbReference type="SAM" id="Coils"/>
    </source>
</evidence>
<feature type="domain" description="SH3" evidence="5">
    <location>
        <begin position="10"/>
        <end position="72"/>
    </location>
</feature>
<keyword evidence="2" id="KW-0597">Phosphoprotein</keyword>
<accession>A0AA36HKH9</accession>
<evidence type="ECO:0000259" key="6">
    <source>
        <dbReference type="PROSITE" id="PS51857"/>
    </source>
</evidence>
<dbReference type="Pfam" id="PF00313">
    <property type="entry name" value="CSD"/>
    <property type="match status" value="1"/>
</dbReference>
<dbReference type="EMBL" id="CAUJNA010000040">
    <property type="protein sequence ID" value="CAJ1370865.1"/>
    <property type="molecule type" value="Genomic_DNA"/>
</dbReference>
<gene>
    <name evidence="7" type="ORF">EVOR1521_LOCUS1330</name>
</gene>
<organism evidence="7 8">
    <name type="scientific">Effrenium voratum</name>
    <dbReference type="NCBI Taxonomy" id="2562239"/>
    <lineage>
        <taxon>Eukaryota</taxon>
        <taxon>Sar</taxon>
        <taxon>Alveolata</taxon>
        <taxon>Dinophyceae</taxon>
        <taxon>Suessiales</taxon>
        <taxon>Symbiodiniaceae</taxon>
        <taxon>Effrenium</taxon>
    </lineage>
</organism>
<dbReference type="InterPro" id="IPR012340">
    <property type="entry name" value="NA-bd_OB-fold"/>
</dbReference>
<keyword evidence="1 3" id="KW-0728">SH3 domain</keyword>
<sequence length="322" mass="35117">MPPPIAEEEKQPAWGVALWDFDGSAYGEGYLSFNEGQELGIFTDEEADGWAFGSHNGNKGWFPPDFWGAGSSLAPPRTCGLHSSPEKRGSGSGSSCEFAEGVVKIFFMQRRFGFIECNGLDVFLHLSDCGSHVPRVGDGVRFTIERRAANPKQLQAKSVTFTGRQSSISQNQTGVVKSISSNSGFISAASGGDVFFLISNCKEGMPMPGDTVTFDVKWSETRPGSLEAVNMVVIATPRKMRQRSDSIHSSQSWKDVREEHPSVASIRDFAAVLGKLADRTEAAESEAAVLRQTLQAAEKRITELEEDLRTRSAKEQTPERTA</sequence>
<dbReference type="InterPro" id="IPR011129">
    <property type="entry name" value="CSD"/>
</dbReference>
<evidence type="ECO:0000256" key="2">
    <source>
        <dbReference type="ARBA" id="ARBA00022553"/>
    </source>
</evidence>
<reference evidence="7" key="1">
    <citation type="submission" date="2023-08" db="EMBL/GenBank/DDBJ databases">
        <authorList>
            <person name="Chen Y."/>
            <person name="Shah S."/>
            <person name="Dougan E. K."/>
            <person name="Thang M."/>
            <person name="Chan C."/>
        </authorList>
    </citation>
    <scope>NUCLEOTIDE SEQUENCE</scope>
</reference>
<dbReference type="Pfam" id="PF07653">
    <property type="entry name" value="SH3_2"/>
    <property type="match status" value="1"/>
</dbReference>
<dbReference type="Gene3D" id="2.30.30.40">
    <property type="entry name" value="SH3 Domains"/>
    <property type="match status" value="1"/>
</dbReference>
<dbReference type="PANTHER" id="PTHR12962:SF1">
    <property type="entry name" value="COLD SHOCK DOMAIN-CONTAINING PROTEIN CG9705"/>
    <property type="match status" value="1"/>
</dbReference>